<accession>A0A1U7CUB3</accession>
<reference evidence="3" key="1">
    <citation type="submission" date="2016-12" db="EMBL/GenBank/DDBJ databases">
        <title>Comparative genomics of four Isosphaeraceae planctomycetes: a common pool of plasmids and glycoside hydrolase genes.</title>
        <authorList>
            <person name="Ivanova A."/>
        </authorList>
    </citation>
    <scope>NUCLEOTIDE SEQUENCE [LARGE SCALE GENOMIC DNA]</scope>
    <source>
        <strain evidence="3">PX4</strain>
    </source>
</reference>
<keyword evidence="1" id="KW-1133">Transmembrane helix</keyword>
<dbReference type="OrthoDB" id="283892at2"/>
<dbReference type="EMBL" id="CP019082">
    <property type="protein sequence ID" value="APW62534.1"/>
    <property type="molecule type" value="Genomic_DNA"/>
</dbReference>
<evidence type="ECO:0000313" key="2">
    <source>
        <dbReference type="EMBL" id="APW62534.1"/>
    </source>
</evidence>
<dbReference type="RefSeq" id="WP_076348707.1">
    <property type="nucleotide sequence ID" value="NZ_CP019082.1"/>
</dbReference>
<feature type="transmembrane region" description="Helical" evidence="1">
    <location>
        <begin position="69"/>
        <end position="88"/>
    </location>
</feature>
<protein>
    <submittedName>
        <fullName evidence="2">Uncharacterized protein</fullName>
    </submittedName>
</protein>
<organism evidence="2 3">
    <name type="scientific">Paludisphaera borealis</name>
    <dbReference type="NCBI Taxonomy" id="1387353"/>
    <lineage>
        <taxon>Bacteria</taxon>
        <taxon>Pseudomonadati</taxon>
        <taxon>Planctomycetota</taxon>
        <taxon>Planctomycetia</taxon>
        <taxon>Isosphaerales</taxon>
        <taxon>Isosphaeraceae</taxon>
        <taxon>Paludisphaera</taxon>
    </lineage>
</organism>
<keyword evidence="3" id="KW-1185">Reference proteome</keyword>
<keyword evidence="1" id="KW-0472">Membrane</keyword>
<sequence>MSHDAFSLSVLAALAAVAILMIVVALPVVLSMRHAAKDREFQHAERLKALEMGRPLPGESTPEYSPKGAGTGIGVWVPICALGIALAATTDSNNSEAADVAIWVSAGCVGMTGVICGTILAVRATMQNGRTANHFAPSKHSFEESEIDTVSRRGL</sequence>
<dbReference type="KEGG" id="pbor:BSF38_04082"/>
<keyword evidence="1" id="KW-0812">Transmembrane</keyword>
<evidence type="ECO:0000256" key="1">
    <source>
        <dbReference type="SAM" id="Phobius"/>
    </source>
</evidence>
<evidence type="ECO:0000313" key="3">
    <source>
        <dbReference type="Proteomes" id="UP000186309"/>
    </source>
</evidence>
<feature type="transmembrane region" description="Helical" evidence="1">
    <location>
        <begin position="6"/>
        <end position="30"/>
    </location>
</feature>
<dbReference type="AlphaFoldDB" id="A0A1U7CUB3"/>
<feature type="transmembrane region" description="Helical" evidence="1">
    <location>
        <begin position="100"/>
        <end position="122"/>
    </location>
</feature>
<gene>
    <name evidence="2" type="ORF">BSF38_04082</name>
</gene>
<dbReference type="Proteomes" id="UP000186309">
    <property type="component" value="Chromosome"/>
</dbReference>
<proteinExistence type="predicted"/>
<name>A0A1U7CUB3_9BACT</name>